<feature type="transmembrane region" description="Helical" evidence="8">
    <location>
        <begin position="39"/>
        <end position="59"/>
    </location>
</feature>
<evidence type="ECO:0000256" key="3">
    <source>
        <dbReference type="ARBA" id="ARBA00022544"/>
    </source>
</evidence>
<evidence type="ECO:0000256" key="6">
    <source>
        <dbReference type="ARBA" id="ARBA00023139"/>
    </source>
</evidence>
<keyword evidence="12" id="KW-1185">Reference proteome</keyword>
<evidence type="ECO:0000256" key="2">
    <source>
        <dbReference type="ARBA" id="ARBA00007886"/>
    </source>
</evidence>
<keyword evidence="7" id="KW-0449">Lipoprotein</keyword>
<organism evidence="11 12">
    <name type="scientific">Halalkalibacter alkalisediminis</name>
    <dbReference type="NCBI Taxonomy" id="935616"/>
    <lineage>
        <taxon>Bacteria</taxon>
        <taxon>Bacillati</taxon>
        <taxon>Bacillota</taxon>
        <taxon>Bacilli</taxon>
        <taxon>Bacillales</taxon>
        <taxon>Bacillaceae</taxon>
        <taxon>Halalkalibacter</taxon>
    </lineage>
</organism>
<dbReference type="InterPro" id="IPR004761">
    <property type="entry name" value="Spore_GerAB"/>
</dbReference>
<evidence type="ECO:0000313" key="12">
    <source>
        <dbReference type="Proteomes" id="UP001589833"/>
    </source>
</evidence>
<dbReference type="Gene3D" id="3.30.300.210">
    <property type="entry name" value="Nutrient germinant receptor protein C, domain 3"/>
    <property type="match status" value="1"/>
</dbReference>
<feature type="domain" description="Spore germination GerAC-like C-terminal" evidence="9">
    <location>
        <begin position="236"/>
        <end position="404"/>
    </location>
</feature>
<evidence type="ECO:0000256" key="8">
    <source>
        <dbReference type="SAM" id="Phobius"/>
    </source>
</evidence>
<dbReference type="NCBIfam" id="TIGR02887">
    <property type="entry name" value="spore_ger_x_C"/>
    <property type="match status" value="1"/>
</dbReference>
<keyword evidence="4" id="KW-0732">Signal</keyword>
<keyword evidence="5 8" id="KW-0472">Membrane</keyword>
<dbReference type="Proteomes" id="UP001589833">
    <property type="component" value="Unassembled WGS sequence"/>
</dbReference>
<name>A0ABV6NJ68_9BACI</name>
<evidence type="ECO:0000256" key="1">
    <source>
        <dbReference type="ARBA" id="ARBA00004635"/>
    </source>
</evidence>
<dbReference type="PANTHER" id="PTHR35789:SF1">
    <property type="entry name" value="SPORE GERMINATION PROTEIN B3"/>
    <property type="match status" value="1"/>
</dbReference>
<evidence type="ECO:0000256" key="4">
    <source>
        <dbReference type="ARBA" id="ARBA00022729"/>
    </source>
</evidence>
<feature type="domain" description="Spore germination protein N-terminal" evidence="10">
    <location>
        <begin position="90"/>
        <end position="227"/>
    </location>
</feature>
<feature type="transmembrane region" description="Helical" evidence="8">
    <location>
        <begin position="12"/>
        <end position="33"/>
    </location>
</feature>
<reference evidence="11 12" key="1">
    <citation type="submission" date="2024-09" db="EMBL/GenBank/DDBJ databases">
        <authorList>
            <person name="Sun Q."/>
            <person name="Mori K."/>
        </authorList>
    </citation>
    <scope>NUCLEOTIDE SEQUENCE [LARGE SCALE GENOMIC DNA]</scope>
    <source>
        <strain evidence="11 12">NCAIM B.02301</strain>
    </source>
</reference>
<evidence type="ECO:0000259" key="9">
    <source>
        <dbReference type="Pfam" id="PF05504"/>
    </source>
</evidence>
<protein>
    <submittedName>
        <fullName evidence="11">Ger(X)C family spore germination protein</fullName>
    </submittedName>
</protein>
<proteinExistence type="inferred from homology"/>
<dbReference type="EMBL" id="JBHLTR010000017">
    <property type="protein sequence ID" value="MFC0560183.1"/>
    <property type="molecule type" value="Genomic_DNA"/>
</dbReference>
<dbReference type="PANTHER" id="PTHR35789">
    <property type="entry name" value="SPORE GERMINATION PROTEIN B3"/>
    <property type="match status" value="1"/>
</dbReference>
<accession>A0ABV6NJ68</accession>
<keyword evidence="6" id="KW-0564">Palmitate</keyword>
<dbReference type="InterPro" id="IPR038501">
    <property type="entry name" value="Spore_GerAC_C_sf"/>
</dbReference>
<evidence type="ECO:0000256" key="5">
    <source>
        <dbReference type="ARBA" id="ARBA00023136"/>
    </source>
</evidence>
<comment type="subcellular location">
    <subcellularLocation>
        <location evidence="1">Membrane</location>
        <topology evidence="1">Lipid-anchor</topology>
    </subcellularLocation>
</comment>
<dbReference type="InterPro" id="IPR008844">
    <property type="entry name" value="Spore_GerAC-like"/>
</dbReference>
<dbReference type="InterPro" id="IPR046953">
    <property type="entry name" value="Spore_GerAC-like_C"/>
</dbReference>
<sequence>MEFPKKITTIQTAIITASSIIGTALMTVAREIVEEVNTMAPLIIIGGVLVALFAVWIICQLGKSYSGKSIFQYSELIIGKPGSIPLGTGGDPSQKESDTVKIVEVVGRTIDDAWENLEQQISLPLFMGHLRVLVVSEEFANAGLGTFGDFLKRSPQIRRTAWMLVAEGTADQYMELDPELQRIPALYLVTAIDEAIRIGKFPEEYLGIAWSKNASLGREPILPYVSIKANGNLEISGLAYFNQEKLVGTTKAIEVGRYMAIMGIHPAGYSVLLPYPEQDVTIMFNSVKRKSKIKIEMNNGLPHLKVRVHVDGEIEEVISEDFKVNTETIPDIEKQLAKNAKESFITLIKKTQTDQSDIFGFGEHVRAKERSYWNKNIRTKEKWLELYKDLPVDVEVTASIKRVGMKNE</sequence>
<comment type="caution">
    <text evidence="11">The sequence shown here is derived from an EMBL/GenBank/DDBJ whole genome shotgun (WGS) entry which is preliminary data.</text>
</comment>
<comment type="similarity">
    <text evidence="2">Belongs to the GerABKC lipoprotein family.</text>
</comment>
<dbReference type="Pfam" id="PF25198">
    <property type="entry name" value="Spore_GerAC_N"/>
    <property type="match status" value="1"/>
</dbReference>
<evidence type="ECO:0000313" key="11">
    <source>
        <dbReference type="EMBL" id="MFC0560183.1"/>
    </source>
</evidence>
<dbReference type="Pfam" id="PF03845">
    <property type="entry name" value="Spore_permease"/>
    <property type="match status" value="1"/>
</dbReference>
<gene>
    <name evidence="11" type="ORF">ACFFH4_14165</name>
</gene>
<dbReference type="InterPro" id="IPR057336">
    <property type="entry name" value="GerAC_N"/>
</dbReference>
<keyword evidence="3" id="KW-0309">Germination</keyword>
<evidence type="ECO:0000259" key="10">
    <source>
        <dbReference type="Pfam" id="PF25198"/>
    </source>
</evidence>
<dbReference type="Pfam" id="PF05504">
    <property type="entry name" value="Spore_GerAC"/>
    <property type="match status" value="1"/>
</dbReference>
<keyword evidence="8" id="KW-0812">Transmembrane</keyword>
<keyword evidence="8" id="KW-1133">Transmembrane helix</keyword>
<dbReference type="RefSeq" id="WP_273840368.1">
    <property type="nucleotide sequence ID" value="NZ_JAQQWT010000002.1"/>
</dbReference>
<evidence type="ECO:0000256" key="7">
    <source>
        <dbReference type="ARBA" id="ARBA00023288"/>
    </source>
</evidence>